<organism evidence="3 4">
    <name type="scientific">Cyclotella cryptica</name>
    <dbReference type="NCBI Taxonomy" id="29204"/>
    <lineage>
        <taxon>Eukaryota</taxon>
        <taxon>Sar</taxon>
        <taxon>Stramenopiles</taxon>
        <taxon>Ochrophyta</taxon>
        <taxon>Bacillariophyta</taxon>
        <taxon>Coscinodiscophyceae</taxon>
        <taxon>Thalassiosirophycidae</taxon>
        <taxon>Stephanodiscales</taxon>
        <taxon>Stephanodiscaceae</taxon>
        <taxon>Cyclotella</taxon>
    </lineage>
</organism>
<dbReference type="PANTHER" id="PTHR43642:SF1">
    <property type="entry name" value="HYBRID SIGNAL TRANSDUCTION HISTIDINE KINASE G"/>
    <property type="match status" value="1"/>
</dbReference>
<dbReference type="InterPro" id="IPR027417">
    <property type="entry name" value="P-loop_NTPase"/>
</dbReference>
<dbReference type="Gene3D" id="3.40.50.300">
    <property type="entry name" value="P-loop containing nucleotide triphosphate hydrolases"/>
    <property type="match status" value="1"/>
</dbReference>
<feature type="region of interest" description="Disordered" evidence="1">
    <location>
        <begin position="1"/>
        <end position="21"/>
    </location>
</feature>
<dbReference type="InterPro" id="IPR053159">
    <property type="entry name" value="Hybrid_Histidine_Kinase"/>
</dbReference>
<dbReference type="Proteomes" id="UP001516023">
    <property type="component" value="Unassembled WGS sequence"/>
</dbReference>
<dbReference type="InterPro" id="IPR041664">
    <property type="entry name" value="AAA_16"/>
</dbReference>
<dbReference type="Pfam" id="PF13191">
    <property type="entry name" value="AAA_16"/>
    <property type="match status" value="1"/>
</dbReference>
<sequence>MCSDDPSKMSSDSTQPNLNNDLLASALGNASMNVEWSASQDDSNQNMVSIPLRQWQGVDGGESHYHDTLRSRKDKQASIVRKLTVAYAVTKALQHIADSRCKIDRDEIKRLCSIDNFVVKMSADELSDLGWEVRRVDAASHGLTVHITSNWVSGCDLFDLSGDATGRNVEATIISSDSRFRDTRQDSAGAVCDERMLCCLLGQFLHSFYCGDDSQSATAKERLKDDQQHGGCAMDASFPSHKKKYFLSARGKSADTIRDQSRLSLKKNFSSGWREMKSLDFSQSVSSHHLCRVSTSESECSTLDNSDDSIYTNLIPLREMGYPPALSQLVKNLLDCGSDLFTSDDSYRCLEEVTRDMHVLLQEPGRFLFDQCQTPLGGPRLAVNKDKLYGREEETAILRDTFCRVALTGQSEAVFVSGFSGCGKTRLVQSLFESVDAAGGFYVVQKFDETKSLSPLSVVLSALNDLCGLTVEKHSREELRDLYDSIKDQTNLTLLSRVLPNILRMNSSDTVVHLRPVNHGVGSGLNFHMLAFAVMRLMRIISSQSRPVMIFLDDLQWADTASLDLVHAILSDVNLSNCVFFVGNYRDQDVKQGHFVFEFICELSAHEVPCTELHLDGLAEDDVNHMLSDVLCVIPRLCKSLSGVVFHKTRGSPFFVIEFLNSLIDRGILSYSLRERRWFWVIDQIGDENITENVLQMIQAKMSCLGDDDQIALEVASCFGIEINESIVRILSKTQLYSDLQSNLDKAVRNGFMEREGRKYRFIHDKVREAAYSSIDFKEEYHYNIGMALYKTFGDDNRAQDWSGMIPMSAVLAQINHGVPSLITCDETRNCIAELNFKESVNALERSDFTSAYLYIKAAVSLLPIDMSTNKNDRRIEYFFQLAKAAYPCGFISEAKDSLNTVIENGIDLKETIPSYFLLTKILFLACKELSQAFETCRKLLFMLGEDIPNTERAKDVLSSQTIKAKALLKDSAFFMKNKRTQTTGEAWQSCKPMINWLQSHSCHTQMRILTTWAEYTLVRKVSCRYTPKCAVSLASTLCRGLTLDSRIGYKIGKHALVLLDHSYFEDVAEIYLTFYGFIGVLFEPLQACLDMHRRGYEMAMQAGNLTVGAFHKIFIHSQSLKTGRNLLELKKENETELGLATHRSQSLLAMRLRSFGETILTLIGDESTRHSALFSDEELTSTPSLMEALCVNEMMSSIFLGNPERIQNLSKHWESSRKEQIDSVAHRSIYIAFYCGLSRAATYRTNPDPEQLAKLDDSISIVAKAERFSEWNFKNKLALLKAELASVEDDGDEAEVQYDVAIAAARSSKFIHEEALACEFAGMHCKNHGKEAKALNLFREALRCYQEWGSMVKASQMVLQIDSLTAFSLSTFD</sequence>
<reference evidence="3 4" key="1">
    <citation type="journal article" date="2020" name="G3 (Bethesda)">
        <title>Improved Reference Genome for Cyclotella cryptica CCMP332, a Model for Cell Wall Morphogenesis, Salinity Adaptation, and Lipid Production in Diatoms (Bacillariophyta).</title>
        <authorList>
            <person name="Roberts W.R."/>
            <person name="Downey K.M."/>
            <person name="Ruck E.C."/>
            <person name="Traller J.C."/>
            <person name="Alverson A.J."/>
        </authorList>
    </citation>
    <scope>NUCLEOTIDE SEQUENCE [LARGE SCALE GENOMIC DNA]</scope>
    <source>
        <strain evidence="3 4">CCMP332</strain>
    </source>
</reference>
<proteinExistence type="predicted"/>
<feature type="domain" description="Orc1-like AAA ATPase" evidence="2">
    <location>
        <begin position="387"/>
        <end position="578"/>
    </location>
</feature>
<name>A0ABD3PIM1_9STRA</name>
<keyword evidence="4" id="KW-1185">Reference proteome</keyword>
<protein>
    <recommendedName>
        <fullName evidence="2">Orc1-like AAA ATPase domain-containing protein</fullName>
    </recommendedName>
</protein>
<evidence type="ECO:0000313" key="4">
    <source>
        <dbReference type="Proteomes" id="UP001516023"/>
    </source>
</evidence>
<comment type="caution">
    <text evidence="3">The sequence shown here is derived from an EMBL/GenBank/DDBJ whole genome shotgun (WGS) entry which is preliminary data.</text>
</comment>
<dbReference type="SUPFAM" id="SSF52540">
    <property type="entry name" value="P-loop containing nucleoside triphosphate hydrolases"/>
    <property type="match status" value="1"/>
</dbReference>
<dbReference type="EMBL" id="JABMIG020000169">
    <property type="protein sequence ID" value="KAL3787767.1"/>
    <property type="molecule type" value="Genomic_DNA"/>
</dbReference>
<feature type="compositionally biased region" description="Polar residues" evidence="1">
    <location>
        <begin position="8"/>
        <end position="21"/>
    </location>
</feature>
<gene>
    <name evidence="3" type="ORF">HJC23_009818</name>
</gene>
<evidence type="ECO:0000256" key="1">
    <source>
        <dbReference type="SAM" id="MobiDB-lite"/>
    </source>
</evidence>
<accession>A0ABD3PIM1</accession>
<dbReference type="PANTHER" id="PTHR43642">
    <property type="entry name" value="HYBRID SIGNAL TRANSDUCTION HISTIDINE KINASE G"/>
    <property type="match status" value="1"/>
</dbReference>
<evidence type="ECO:0000259" key="2">
    <source>
        <dbReference type="Pfam" id="PF13191"/>
    </source>
</evidence>
<evidence type="ECO:0000313" key="3">
    <source>
        <dbReference type="EMBL" id="KAL3787767.1"/>
    </source>
</evidence>